<dbReference type="Proteomes" id="UP001162162">
    <property type="component" value="Unassembled WGS sequence"/>
</dbReference>
<dbReference type="Gene3D" id="3.90.1200.10">
    <property type="match status" value="2"/>
</dbReference>
<proteinExistence type="predicted"/>
<organism evidence="2 3">
    <name type="scientific">Aromia moschata</name>
    <dbReference type="NCBI Taxonomy" id="1265417"/>
    <lineage>
        <taxon>Eukaryota</taxon>
        <taxon>Metazoa</taxon>
        <taxon>Ecdysozoa</taxon>
        <taxon>Arthropoda</taxon>
        <taxon>Hexapoda</taxon>
        <taxon>Insecta</taxon>
        <taxon>Pterygota</taxon>
        <taxon>Neoptera</taxon>
        <taxon>Endopterygota</taxon>
        <taxon>Coleoptera</taxon>
        <taxon>Polyphaga</taxon>
        <taxon>Cucujiformia</taxon>
        <taxon>Chrysomeloidea</taxon>
        <taxon>Cerambycidae</taxon>
        <taxon>Cerambycinae</taxon>
        <taxon>Callichromatini</taxon>
        <taxon>Aromia</taxon>
    </lineage>
</organism>
<feature type="domain" description="CHK kinase-like" evidence="1">
    <location>
        <begin position="133"/>
        <end position="315"/>
    </location>
</feature>
<dbReference type="InterPro" id="IPR004119">
    <property type="entry name" value="EcKL"/>
</dbReference>
<sequence length="812" mass="94081">MNVEKIENLEEVLRLDQNQTVADCKITRLTGPGENYGSLIMRLEVKVADDKTKSEKDLDLVAKLLPPNELIRKLFNVQTTFRNESSLYSEIVPVLEEFQKQHGLEVVDIFPKYYGSRISLDPDSDKVDDGAVLILENLNPKGYTTGDRRVGFDLDTARFILKNLAYFHAIPLALKLKNPALFEEKVKPHLTDFAFGDDLDTNGFLRDLYNVLEIDERCRPYFKKIEKLFRQTSLKVVHEPFATVLHNDFWVNNMLLKFENGRPVGIKMVDFQVIEYKCPCRDLLFFLFSSVQLEVLEDHLDELIDLEVFEKQLELAAKEAEYFHIVGMLFPIHANPEDVKELNEISFEDIENNKELSAECNMNVEKIENLEEVLRLDQNQTVADCKITRLTAPGENYGSLIMRLEVKVADDKTKSEKDLDLVAKLLPPNELIRKLFKVQTTFRNESSLYSEIVPVLEEFQKQHGLEVVDIFPKYYGSRISLDPYSDKVDDGAVLILENLNPKGTISKIEAQYREMGHVRKVPSKRQAVVDDDTKLNLLLALEENPITPARYTTGDRRVGFDLDTARFILKNLAYFHAIPLALKLKNPALFEKKVKPHLTDYAFAGDLDANGFLRDLYNVLEIDERCRPYFKKIEKLFRQASLKVVHEPFATVLHNDFWVNNMLLKFENGRPVGIKMVDFQVIEYKCPCRDLLFFLFSSVQLEVLEDHLDELIDLYYESFIEKLQEFECDTAPFSREVFEKQLELAAKEAEYFHIVGMLFPIHANPKDVKELNEISFEDFENNKEISAECKAKLLFVTLEFIRRGWLDNEVDK</sequence>
<evidence type="ECO:0000313" key="2">
    <source>
        <dbReference type="EMBL" id="KAJ8945372.1"/>
    </source>
</evidence>
<dbReference type="Pfam" id="PF02958">
    <property type="entry name" value="EcKL"/>
    <property type="match status" value="3"/>
</dbReference>
<protein>
    <recommendedName>
        <fullName evidence="1">CHK kinase-like domain-containing protein</fullName>
    </recommendedName>
</protein>
<dbReference type="PANTHER" id="PTHR11012:SF55">
    <property type="entry name" value="BHLH DOMAIN-CONTAINING PROTEIN"/>
    <property type="match status" value="1"/>
</dbReference>
<reference evidence="2" key="1">
    <citation type="journal article" date="2023" name="Insect Mol. Biol.">
        <title>Genome sequencing provides insights into the evolution of gene families encoding plant cell wall-degrading enzymes in longhorned beetles.</title>
        <authorList>
            <person name="Shin N.R."/>
            <person name="Okamura Y."/>
            <person name="Kirsch R."/>
            <person name="Pauchet Y."/>
        </authorList>
    </citation>
    <scope>NUCLEOTIDE SEQUENCE</scope>
    <source>
        <strain evidence="2">AMC_N1</strain>
    </source>
</reference>
<dbReference type="AlphaFoldDB" id="A0AAV8Y3B1"/>
<dbReference type="InterPro" id="IPR011009">
    <property type="entry name" value="Kinase-like_dom_sf"/>
</dbReference>
<keyword evidence="3" id="KW-1185">Reference proteome</keyword>
<evidence type="ECO:0000259" key="1">
    <source>
        <dbReference type="SMART" id="SM00587"/>
    </source>
</evidence>
<dbReference type="EMBL" id="JAPWTK010000218">
    <property type="protein sequence ID" value="KAJ8945372.1"/>
    <property type="molecule type" value="Genomic_DNA"/>
</dbReference>
<gene>
    <name evidence="2" type="ORF">NQ318_007018</name>
</gene>
<dbReference type="SMART" id="SM00587">
    <property type="entry name" value="CHK"/>
    <property type="match status" value="2"/>
</dbReference>
<dbReference type="PANTHER" id="PTHR11012">
    <property type="entry name" value="PROTEIN KINASE-LIKE DOMAIN-CONTAINING"/>
    <property type="match status" value="1"/>
</dbReference>
<comment type="caution">
    <text evidence="2">The sequence shown here is derived from an EMBL/GenBank/DDBJ whole genome shotgun (WGS) entry which is preliminary data.</text>
</comment>
<name>A0AAV8Y3B1_9CUCU</name>
<feature type="domain" description="CHK kinase-like" evidence="1">
    <location>
        <begin position="539"/>
        <end position="725"/>
    </location>
</feature>
<accession>A0AAV8Y3B1</accession>
<dbReference type="SUPFAM" id="SSF56112">
    <property type="entry name" value="Protein kinase-like (PK-like)"/>
    <property type="match status" value="2"/>
</dbReference>
<evidence type="ECO:0000313" key="3">
    <source>
        <dbReference type="Proteomes" id="UP001162162"/>
    </source>
</evidence>
<dbReference type="InterPro" id="IPR015897">
    <property type="entry name" value="CHK_kinase-like"/>
</dbReference>